<name>A0A3M7SNV2_BRAPC</name>
<proteinExistence type="predicted"/>
<reference evidence="1 2" key="1">
    <citation type="journal article" date="2018" name="Sci. Rep.">
        <title>Genomic signatures of local adaptation to the degree of environmental predictability in rotifers.</title>
        <authorList>
            <person name="Franch-Gras L."/>
            <person name="Hahn C."/>
            <person name="Garcia-Roger E.M."/>
            <person name="Carmona M.J."/>
            <person name="Serra M."/>
            <person name="Gomez A."/>
        </authorList>
    </citation>
    <scope>NUCLEOTIDE SEQUENCE [LARGE SCALE GENOMIC DNA]</scope>
    <source>
        <strain evidence="1">HYR1</strain>
    </source>
</reference>
<dbReference type="AlphaFoldDB" id="A0A3M7SNV2"/>
<organism evidence="1 2">
    <name type="scientific">Brachionus plicatilis</name>
    <name type="common">Marine rotifer</name>
    <name type="synonym">Brachionus muelleri</name>
    <dbReference type="NCBI Taxonomy" id="10195"/>
    <lineage>
        <taxon>Eukaryota</taxon>
        <taxon>Metazoa</taxon>
        <taxon>Spiralia</taxon>
        <taxon>Gnathifera</taxon>
        <taxon>Rotifera</taxon>
        <taxon>Eurotatoria</taxon>
        <taxon>Monogononta</taxon>
        <taxon>Pseudotrocha</taxon>
        <taxon>Ploima</taxon>
        <taxon>Brachionidae</taxon>
        <taxon>Brachionus</taxon>
    </lineage>
</organism>
<protein>
    <submittedName>
        <fullName evidence="1">Uncharacterized protein</fullName>
    </submittedName>
</protein>
<keyword evidence="2" id="KW-1185">Reference proteome</keyword>
<gene>
    <name evidence="1" type="ORF">BpHYR1_010955</name>
</gene>
<accession>A0A3M7SNV2</accession>
<evidence type="ECO:0000313" key="1">
    <source>
        <dbReference type="EMBL" id="RNA37416.1"/>
    </source>
</evidence>
<evidence type="ECO:0000313" key="2">
    <source>
        <dbReference type="Proteomes" id="UP000276133"/>
    </source>
</evidence>
<comment type="caution">
    <text evidence="1">The sequence shown here is derived from an EMBL/GenBank/DDBJ whole genome shotgun (WGS) entry which is preliminary data.</text>
</comment>
<dbReference type="EMBL" id="REGN01001049">
    <property type="protein sequence ID" value="RNA37416.1"/>
    <property type="molecule type" value="Genomic_DNA"/>
</dbReference>
<sequence>MKKKFCFDQFSERHYKIFDKSKKLHWSYGTKNFDYFLLIKELISSDIFTLHIRSTTLMASFKSASIFLSIVILKNVTDIFMKYFAGSKSQVGTSGI</sequence>
<dbReference type="Proteomes" id="UP000276133">
    <property type="component" value="Unassembled WGS sequence"/>
</dbReference>